<evidence type="ECO:0000256" key="2">
    <source>
        <dbReference type="ARBA" id="ARBA00022692"/>
    </source>
</evidence>
<dbReference type="PANTHER" id="PTHR24060">
    <property type="entry name" value="METABOTROPIC GLUTAMATE RECEPTOR"/>
    <property type="match status" value="1"/>
</dbReference>
<dbReference type="EnsemblMetazoa" id="XM_050641413.1">
    <property type="protein sequence ID" value="XP_050497370.1"/>
    <property type="gene ID" value="LOC126878603"/>
</dbReference>
<dbReference type="GeneID" id="126878603"/>
<dbReference type="InterPro" id="IPR001828">
    <property type="entry name" value="ANF_lig-bd_rcpt"/>
</dbReference>
<keyword evidence="4" id="KW-0472">Membrane</keyword>
<organism evidence="7 8">
    <name type="scientific">Diabrotica virgifera virgifera</name>
    <name type="common">western corn rootworm</name>
    <dbReference type="NCBI Taxonomy" id="50390"/>
    <lineage>
        <taxon>Eukaryota</taxon>
        <taxon>Metazoa</taxon>
        <taxon>Ecdysozoa</taxon>
        <taxon>Arthropoda</taxon>
        <taxon>Hexapoda</taxon>
        <taxon>Insecta</taxon>
        <taxon>Pterygota</taxon>
        <taxon>Neoptera</taxon>
        <taxon>Endopterygota</taxon>
        <taxon>Coleoptera</taxon>
        <taxon>Polyphaga</taxon>
        <taxon>Cucujiformia</taxon>
        <taxon>Chrysomeloidea</taxon>
        <taxon>Chrysomelidae</taxon>
        <taxon>Galerucinae</taxon>
        <taxon>Diabroticina</taxon>
        <taxon>Diabroticites</taxon>
        <taxon>Diabrotica</taxon>
    </lineage>
</organism>
<evidence type="ECO:0000313" key="7">
    <source>
        <dbReference type="EnsemblMetazoa" id="XP_050497370.1"/>
    </source>
</evidence>
<dbReference type="SUPFAM" id="SSF53822">
    <property type="entry name" value="Periplasmic binding protein-like I"/>
    <property type="match status" value="1"/>
</dbReference>
<keyword evidence="8" id="KW-1185">Reference proteome</keyword>
<protein>
    <recommendedName>
        <fullName evidence="6">Receptor ligand binding region domain-containing protein</fullName>
    </recommendedName>
</protein>
<comment type="subcellular location">
    <subcellularLocation>
        <location evidence="1">Membrane</location>
    </subcellularLocation>
</comment>
<dbReference type="InterPro" id="IPR050726">
    <property type="entry name" value="mGluR"/>
</dbReference>
<dbReference type="InterPro" id="IPR000162">
    <property type="entry name" value="GPCR_3_mtglu_rcpt"/>
</dbReference>
<dbReference type="Pfam" id="PF01094">
    <property type="entry name" value="ANF_receptor"/>
    <property type="match status" value="1"/>
</dbReference>
<feature type="domain" description="Receptor ligand binding region" evidence="6">
    <location>
        <begin position="40"/>
        <end position="235"/>
    </location>
</feature>
<evidence type="ECO:0000259" key="6">
    <source>
        <dbReference type="Pfam" id="PF01094"/>
    </source>
</evidence>
<proteinExistence type="predicted"/>
<accession>A0ABM5JHF5</accession>
<dbReference type="InterPro" id="IPR028082">
    <property type="entry name" value="Peripla_BP_I"/>
</dbReference>
<evidence type="ECO:0000313" key="8">
    <source>
        <dbReference type="Proteomes" id="UP001652700"/>
    </source>
</evidence>
<evidence type="ECO:0000256" key="5">
    <source>
        <dbReference type="ARBA" id="ARBA00023180"/>
    </source>
</evidence>
<name>A0ABM5JHF5_DIAVI</name>
<evidence type="ECO:0000256" key="3">
    <source>
        <dbReference type="ARBA" id="ARBA00022989"/>
    </source>
</evidence>
<keyword evidence="5" id="KW-0325">Glycoprotein</keyword>
<dbReference type="RefSeq" id="XP_050497370.1">
    <property type="nucleotide sequence ID" value="XM_050641413.1"/>
</dbReference>
<dbReference type="Gene3D" id="3.40.50.2300">
    <property type="match status" value="1"/>
</dbReference>
<dbReference type="PRINTS" id="PR00593">
    <property type="entry name" value="MTABOTROPICR"/>
</dbReference>
<evidence type="ECO:0000256" key="1">
    <source>
        <dbReference type="ARBA" id="ARBA00004370"/>
    </source>
</evidence>
<evidence type="ECO:0000256" key="4">
    <source>
        <dbReference type="ARBA" id="ARBA00023136"/>
    </source>
</evidence>
<sequence length="263" mass="30088">MKNINTTALELAQQLHIANASSANRERLFSSTFGLPFQTTRILQAAKRLNASQAFYWVASDGWGKQQKLVEGLEDVAEGAITVELQSNNIPGFDAYMMSLTPERNTRNPWFEQYWEDTFACVLEKNIPLETNYTFNVCSPELRLSQRVGYEQESKVQFVVDAVYAFALALHNLHEDICKDYNQSGICPAMVQYDGGEFYKKYLLNMSFTDLAGSPVKFDDSGDGLARYDILNYQRHLNSSGYHYRVSFILNKYKLNHFLKFGN</sequence>
<keyword evidence="2" id="KW-0812">Transmembrane</keyword>
<dbReference type="Proteomes" id="UP001652700">
    <property type="component" value="Unplaced"/>
</dbReference>
<reference evidence="7" key="1">
    <citation type="submission" date="2025-05" db="UniProtKB">
        <authorList>
            <consortium name="EnsemblMetazoa"/>
        </authorList>
    </citation>
    <scope>IDENTIFICATION</scope>
</reference>
<keyword evidence="3" id="KW-1133">Transmembrane helix</keyword>